<keyword evidence="5" id="KW-0560">Oxidoreductase</keyword>
<comment type="catalytic activity">
    <reaction evidence="7">
        <text>(S)-4-amino-5-oxopentanoate + tRNA(Glu) + NADP(+) = L-glutamyl-tRNA(Glu) + NADPH + H(+)</text>
        <dbReference type="Rhea" id="RHEA:12344"/>
        <dbReference type="Rhea" id="RHEA-COMP:9663"/>
        <dbReference type="Rhea" id="RHEA-COMP:9680"/>
        <dbReference type="ChEBI" id="CHEBI:15378"/>
        <dbReference type="ChEBI" id="CHEBI:57501"/>
        <dbReference type="ChEBI" id="CHEBI:57783"/>
        <dbReference type="ChEBI" id="CHEBI:58349"/>
        <dbReference type="ChEBI" id="CHEBI:78442"/>
        <dbReference type="ChEBI" id="CHEBI:78520"/>
        <dbReference type="EC" id="1.2.1.70"/>
    </reaction>
</comment>
<feature type="domain" description="Glutamyl-tRNA reductase N-terminal" evidence="10">
    <location>
        <begin position="6"/>
        <end position="156"/>
    </location>
</feature>
<dbReference type="InterPro" id="IPR036453">
    <property type="entry name" value="GluRdtase_dimer_dom_sf"/>
</dbReference>
<dbReference type="InterPro" id="IPR006151">
    <property type="entry name" value="Shikm_DH/Glu-tRNA_Rdtase"/>
</dbReference>
<dbReference type="InterPro" id="IPR000343">
    <property type="entry name" value="4pyrrol_synth_GluRdtase"/>
</dbReference>
<dbReference type="Pfam" id="PF05201">
    <property type="entry name" value="GlutR_N"/>
    <property type="match status" value="1"/>
</dbReference>
<keyword evidence="6" id="KW-0627">Porphyrin biosynthesis</keyword>
<dbReference type="FunFam" id="3.40.50.720:FF:000031">
    <property type="entry name" value="Glutamyl-tRNA reductase"/>
    <property type="match status" value="1"/>
</dbReference>
<dbReference type="AlphaFoldDB" id="A0A5J4KY71"/>
<evidence type="ECO:0000256" key="7">
    <source>
        <dbReference type="ARBA" id="ARBA00047464"/>
    </source>
</evidence>
<feature type="domain" description="Tetrapyrrole biosynthesis glutamyl-tRNA reductase dimerisation" evidence="8">
    <location>
        <begin position="320"/>
        <end position="416"/>
    </location>
</feature>
<evidence type="ECO:0000259" key="8">
    <source>
        <dbReference type="Pfam" id="PF00745"/>
    </source>
</evidence>
<proteinExistence type="inferred from homology"/>
<dbReference type="Pfam" id="PF00745">
    <property type="entry name" value="GlutR_dimer"/>
    <property type="match status" value="1"/>
</dbReference>
<evidence type="ECO:0000256" key="2">
    <source>
        <dbReference type="ARBA" id="ARBA00005916"/>
    </source>
</evidence>
<evidence type="ECO:0000256" key="3">
    <source>
        <dbReference type="ARBA" id="ARBA00012970"/>
    </source>
</evidence>
<dbReference type="SUPFAM" id="SSF69742">
    <property type="entry name" value="Glutamyl tRNA-reductase catalytic, N-terminal domain"/>
    <property type="match status" value="1"/>
</dbReference>
<dbReference type="InterPro" id="IPR036291">
    <property type="entry name" value="NAD(P)-bd_dom_sf"/>
</dbReference>
<dbReference type="Gene3D" id="3.40.50.720">
    <property type="entry name" value="NAD(P)-binding Rossmann-like Domain"/>
    <property type="match status" value="1"/>
</dbReference>
<organism evidence="11">
    <name type="scientific">hot springs metagenome</name>
    <dbReference type="NCBI Taxonomy" id="433727"/>
    <lineage>
        <taxon>unclassified sequences</taxon>
        <taxon>metagenomes</taxon>
        <taxon>ecological metagenomes</taxon>
    </lineage>
</organism>
<feature type="domain" description="Quinate/shikimate 5-dehydrogenase/glutamyl-tRNA reductase" evidence="9">
    <location>
        <begin position="171"/>
        <end position="306"/>
    </location>
</feature>
<dbReference type="Gene3D" id="3.30.460.30">
    <property type="entry name" value="Glutamyl-tRNA reductase, N-terminal domain"/>
    <property type="match status" value="1"/>
</dbReference>
<dbReference type="PROSITE" id="PS00747">
    <property type="entry name" value="GLUTR"/>
    <property type="match status" value="1"/>
</dbReference>
<dbReference type="InterPro" id="IPR036343">
    <property type="entry name" value="GluRdtase_N_sf"/>
</dbReference>
<evidence type="ECO:0000259" key="10">
    <source>
        <dbReference type="Pfam" id="PF05201"/>
    </source>
</evidence>
<dbReference type="SUPFAM" id="SSF69075">
    <property type="entry name" value="Glutamyl tRNA-reductase dimerization domain"/>
    <property type="match status" value="1"/>
</dbReference>
<dbReference type="NCBIfam" id="TIGR01035">
    <property type="entry name" value="hemA"/>
    <property type="match status" value="1"/>
</dbReference>
<dbReference type="PANTHER" id="PTHR43013:SF1">
    <property type="entry name" value="GLUTAMYL-TRNA REDUCTASE"/>
    <property type="match status" value="1"/>
</dbReference>
<evidence type="ECO:0000256" key="6">
    <source>
        <dbReference type="ARBA" id="ARBA00023244"/>
    </source>
</evidence>
<dbReference type="PIRSF" id="PIRSF000445">
    <property type="entry name" value="4pyrrol_synth_GluRdtase"/>
    <property type="match status" value="1"/>
</dbReference>
<evidence type="ECO:0000256" key="4">
    <source>
        <dbReference type="ARBA" id="ARBA00022857"/>
    </source>
</evidence>
<comment type="caution">
    <text evidence="11">The sequence shown here is derived from an EMBL/GenBank/DDBJ whole genome shotgun (WGS) entry which is preliminary data.</text>
</comment>
<dbReference type="InterPro" id="IPR018214">
    <property type="entry name" value="GluRdtase_CS"/>
</dbReference>
<dbReference type="HAMAP" id="MF_00087">
    <property type="entry name" value="Glu_tRNA_reductase"/>
    <property type="match status" value="1"/>
</dbReference>
<sequence length="424" mass="47867">MKILIIGLNHKTANVETREKLAFNGHKLEEGVFGLKKIPEVKEVAVLSTCNRVELYTCVSSTASAVENIKNFLSEFHNIQKTDFEKSLYIHTDTDAIKHILRVASSLDSMVVGEPQILGQLKDAFDFALSKKTTGVLLNKLMKKAISTAKRVRTETRIAENAVSISFAAVELAKKIFTDLSGKSFMLLGAGEMAELAARHLVNNGVTEVKVANRTYERGCELAKEFNGKAVRFEDFLNELVCTDIVICSTGAPTYVLHKEQMQKVMKERRHKPVFVIDISVPRNIDPEINKIDNIYLYDVDDLQGVVDTNMLERKKEAEKAEKIIDEEVEKFVKWMSSLDSVPTIVALRQKAEEIKLEEIEKFKNKFPEIDVEKMKAVEYMATAIINKLIHPPTVALKEDTDDRDELIAMIKKLYGINGDENEE</sequence>
<dbReference type="GO" id="GO:0050661">
    <property type="term" value="F:NADP binding"/>
    <property type="evidence" value="ECO:0007669"/>
    <property type="project" value="InterPro"/>
</dbReference>
<evidence type="ECO:0000313" key="11">
    <source>
        <dbReference type="EMBL" id="GER92433.1"/>
    </source>
</evidence>
<keyword evidence="4" id="KW-0521">NADP</keyword>
<accession>A0A5J4KY71</accession>
<evidence type="ECO:0000256" key="5">
    <source>
        <dbReference type="ARBA" id="ARBA00023002"/>
    </source>
</evidence>
<dbReference type="GO" id="GO:0019353">
    <property type="term" value="P:protoporphyrinogen IX biosynthetic process from glutamate"/>
    <property type="evidence" value="ECO:0007669"/>
    <property type="project" value="TreeGrafter"/>
</dbReference>
<reference evidence="11" key="1">
    <citation type="submission" date="2019-10" db="EMBL/GenBank/DDBJ databases">
        <title>Metagenomic sequencing of thiosulfate-disproportionating enrichment culture.</title>
        <authorList>
            <person name="Umezawa K."/>
            <person name="Kojima H."/>
            <person name="Fukui M."/>
        </authorList>
    </citation>
    <scope>NUCLEOTIDE SEQUENCE</scope>
    <source>
        <strain evidence="11">45J</strain>
    </source>
</reference>
<gene>
    <name evidence="11" type="ORF">A45J_0149</name>
</gene>
<evidence type="ECO:0000256" key="1">
    <source>
        <dbReference type="ARBA" id="ARBA00005059"/>
    </source>
</evidence>
<dbReference type="FunFam" id="3.30.460.30:FF:000001">
    <property type="entry name" value="Glutamyl-tRNA reductase"/>
    <property type="match status" value="1"/>
</dbReference>
<comment type="pathway">
    <text evidence="1">Porphyrin-containing compound metabolism; protoporphyrin-IX biosynthesis; 5-aminolevulinate from L-glutamyl-tRNA(Glu): step 1/2.</text>
</comment>
<dbReference type="CDD" id="cd05213">
    <property type="entry name" value="NAD_bind_Glutamyl_tRNA_reduct"/>
    <property type="match status" value="1"/>
</dbReference>
<dbReference type="PANTHER" id="PTHR43013">
    <property type="entry name" value="GLUTAMYL-TRNA REDUCTASE"/>
    <property type="match status" value="1"/>
</dbReference>
<dbReference type="EC" id="1.2.1.70" evidence="3"/>
<name>A0A5J4KY71_9ZZZZ</name>
<dbReference type="GO" id="GO:0008883">
    <property type="term" value="F:glutamyl-tRNA reductase activity"/>
    <property type="evidence" value="ECO:0007669"/>
    <property type="project" value="UniProtKB-EC"/>
</dbReference>
<evidence type="ECO:0000259" key="9">
    <source>
        <dbReference type="Pfam" id="PF01488"/>
    </source>
</evidence>
<dbReference type="InterPro" id="IPR015895">
    <property type="entry name" value="4pyrrol_synth_GluRdtase_N"/>
</dbReference>
<dbReference type="InterPro" id="IPR015896">
    <property type="entry name" value="4pyrrol_synth_GluRdtase_dimer"/>
</dbReference>
<dbReference type="EMBL" id="BLAB01000001">
    <property type="protein sequence ID" value="GER92433.1"/>
    <property type="molecule type" value="Genomic_DNA"/>
</dbReference>
<comment type="similarity">
    <text evidence="2">Belongs to the glutamyl-tRNA reductase family.</text>
</comment>
<dbReference type="Pfam" id="PF01488">
    <property type="entry name" value="Shikimate_DH"/>
    <property type="match status" value="1"/>
</dbReference>
<dbReference type="SUPFAM" id="SSF51735">
    <property type="entry name" value="NAD(P)-binding Rossmann-fold domains"/>
    <property type="match status" value="1"/>
</dbReference>
<protein>
    <recommendedName>
        <fullName evidence="3">glutamyl-tRNA reductase</fullName>
        <ecNumber evidence="3">1.2.1.70</ecNumber>
    </recommendedName>
</protein>
<dbReference type="UniPathway" id="UPA00251">
    <property type="reaction ID" value="UER00316"/>
</dbReference>